<dbReference type="STRING" id="522306.CAP2UW1_0254"/>
<dbReference type="CDD" id="cd24008">
    <property type="entry name" value="ASKHA_NBD_GLK"/>
    <property type="match status" value="1"/>
</dbReference>
<keyword evidence="3" id="KW-0963">Cytoplasm</keyword>
<keyword evidence="2 3" id="KW-0418">Kinase</keyword>
<accession>C7RJP7</accession>
<comment type="subcellular location">
    <subcellularLocation>
        <location evidence="3">Cytoplasm</location>
    </subcellularLocation>
</comment>
<keyword evidence="3" id="KW-0324">Glycolysis</keyword>
<dbReference type="EMBL" id="CP001715">
    <property type="protein sequence ID" value="ACV33611.1"/>
    <property type="molecule type" value="Genomic_DNA"/>
</dbReference>
<dbReference type="InterPro" id="IPR050201">
    <property type="entry name" value="Bacterial_glucokinase"/>
</dbReference>
<protein>
    <recommendedName>
        <fullName evidence="3">Glucokinase</fullName>
        <ecNumber evidence="3">2.7.1.2</ecNumber>
    </recommendedName>
    <alternativeName>
        <fullName evidence="3">Glucose kinase</fullName>
    </alternativeName>
</protein>
<keyword evidence="1 3" id="KW-0808">Transferase</keyword>
<dbReference type="AlphaFoldDB" id="C7RJP7"/>
<dbReference type="GO" id="GO:0005524">
    <property type="term" value="F:ATP binding"/>
    <property type="evidence" value="ECO:0007669"/>
    <property type="project" value="UniProtKB-UniRule"/>
</dbReference>
<sequence>MIPGARLVADIGGTHARFALLDERGLPERVRVLAVADYAGPVEAVQAYLHEFGSPPLRAAALALAAPVHADVIRMTNADWVFVRADIMARLGLAQLLLLNDFAALALSLPHLAAADLRQVGGGTAVALAPKAVLGPGTGLGVSGVFYARGRWLALTGEGGHCSLAPGDRREAEILALAWREFAHVSAERLLSGSGLPLLYRLVGEVDGWSGEPLATPEIVARAVSGDDPRCRAVIDTLCAMLGAMAGNLALTLGAQGGVYVGGGIIPRLGDLFDRSAFRTRFEAKGRFASYLVAIPTYVMLCPTPALLGSAHALADSEGCP</sequence>
<comment type="similarity">
    <text evidence="3 4">Belongs to the bacterial glucokinase family.</text>
</comment>
<dbReference type="GO" id="GO:0005536">
    <property type="term" value="F:D-glucose binding"/>
    <property type="evidence" value="ECO:0007669"/>
    <property type="project" value="InterPro"/>
</dbReference>
<dbReference type="GO" id="GO:0005829">
    <property type="term" value="C:cytosol"/>
    <property type="evidence" value="ECO:0007669"/>
    <property type="project" value="TreeGrafter"/>
</dbReference>
<dbReference type="OrthoDB" id="257751at2"/>
<dbReference type="SUPFAM" id="SSF53067">
    <property type="entry name" value="Actin-like ATPase domain"/>
    <property type="match status" value="1"/>
</dbReference>
<organism evidence="5">
    <name type="scientific">Accumulibacter regalis</name>
    <dbReference type="NCBI Taxonomy" id="522306"/>
    <lineage>
        <taxon>Bacteria</taxon>
        <taxon>Pseudomonadati</taxon>
        <taxon>Pseudomonadota</taxon>
        <taxon>Betaproteobacteria</taxon>
        <taxon>Candidatus Accumulibacter</taxon>
    </lineage>
</organism>
<comment type="catalytic activity">
    <reaction evidence="3">
        <text>D-glucose + ATP = D-glucose 6-phosphate + ADP + H(+)</text>
        <dbReference type="Rhea" id="RHEA:17825"/>
        <dbReference type="ChEBI" id="CHEBI:4167"/>
        <dbReference type="ChEBI" id="CHEBI:15378"/>
        <dbReference type="ChEBI" id="CHEBI:30616"/>
        <dbReference type="ChEBI" id="CHEBI:61548"/>
        <dbReference type="ChEBI" id="CHEBI:456216"/>
        <dbReference type="EC" id="2.7.1.2"/>
    </reaction>
</comment>
<dbReference type="EC" id="2.7.1.2" evidence="3"/>
<dbReference type="Pfam" id="PF02685">
    <property type="entry name" value="Glucokinase"/>
    <property type="match status" value="1"/>
</dbReference>
<dbReference type="Gene3D" id="3.40.367.20">
    <property type="match status" value="1"/>
</dbReference>
<dbReference type="KEGG" id="app:CAP2UW1_0254"/>
<dbReference type="Gene3D" id="3.30.420.40">
    <property type="match status" value="1"/>
</dbReference>
<reference evidence="5" key="1">
    <citation type="submission" date="2009-08" db="EMBL/GenBank/DDBJ databases">
        <authorList>
            <consortium name="US DOE Joint Genome Institute"/>
            <person name="Lucas S."/>
            <person name="Copeland A."/>
            <person name="Lapidus A."/>
            <person name="Glavina del Rio T."/>
            <person name="Dalin E."/>
            <person name="Tice H."/>
            <person name="Bruce D."/>
            <person name="Barry K."/>
            <person name="Pitluck S."/>
            <person name="Lowry S."/>
            <person name="Larimer F."/>
            <person name="Land M."/>
            <person name="Hauser L."/>
            <person name="Kyrpides N."/>
            <person name="Ivanova N."/>
            <person name="McMahon K.D."/>
            <person name="Hugenholtz P."/>
        </authorList>
    </citation>
    <scope>NUCLEOTIDE SEQUENCE</scope>
    <source>
        <strain evidence="5">UW-1</strain>
    </source>
</reference>
<dbReference type="PANTHER" id="PTHR47690:SF1">
    <property type="entry name" value="GLUCOKINASE"/>
    <property type="match status" value="1"/>
</dbReference>
<dbReference type="InterPro" id="IPR003836">
    <property type="entry name" value="Glucokinase"/>
</dbReference>
<dbReference type="GO" id="GO:0004340">
    <property type="term" value="F:glucokinase activity"/>
    <property type="evidence" value="ECO:0007669"/>
    <property type="project" value="UniProtKB-UniRule"/>
</dbReference>
<dbReference type="eggNOG" id="COG0837">
    <property type="taxonomic scope" value="Bacteria"/>
</dbReference>
<keyword evidence="3" id="KW-0547">Nucleotide-binding</keyword>
<dbReference type="NCBIfam" id="TIGR00749">
    <property type="entry name" value="glk"/>
    <property type="match status" value="1"/>
</dbReference>
<reference evidence="5" key="2">
    <citation type="submission" date="2009-09" db="EMBL/GenBank/DDBJ databases">
        <title>Complete sequence of chromosome of Candidatus Accumulibacter phosphatis clade IIA str. UW-1.</title>
        <authorList>
            <consortium name="US DOE Joint Genome Institute"/>
            <person name="Martin H.G."/>
            <person name="Ivanova N."/>
            <person name="Kunin V."/>
            <person name="Warnecke F."/>
            <person name="Barry K."/>
            <person name="He S."/>
            <person name="Salamov A."/>
            <person name="Szeto E."/>
            <person name="Dalin E."/>
            <person name="Pangilinan J.L."/>
            <person name="Lapidus A."/>
            <person name="Lowry S."/>
            <person name="Kyrpides N.C."/>
            <person name="McMahon K.D."/>
            <person name="Hugenholtz P."/>
        </authorList>
    </citation>
    <scope>NUCLEOTIDE SEQUENCE [LARGE SCALE GENOMIC DNA]</scope>
    <source>
        <strain evidence="5">UW-1</strain>
    </source>
</reference>
<dbReference type="GO" id="GO:0006096">
    <property type="term" value="P:glycolytic process"/>
    <property type="evidence" value="ECO:0007669"/>
    <property type="project" value="UniProtKB-UniRule"/>
</dbReference>
<dbReference type="HOGENOM" id="CLU_042582_1_0_4"/>
<evidence type="ECO:0000256" key="4">
    <source>
        <dbReference type="RuleBase" id="RU004046"/>
    </source>
</evidence>
<dbReference type="PANTHER" id="PTHR47690">
    <property type="entry name" value="GLUCOKINASE"/>
    <property type="match status" value="1"/>
</dbReference>
<evidence type="ECO:0000256" key="2">
    <source>
        <dbReference type="ARBA" id="ARBA00022777"/>
    </source>
</evidence>
<evidence type="ECO:0000256" key="1">
    <source>
        <dbReference type="ARBA" id="ARBA00022679"/>
    </source>
</evidence>
<name>C7RJP7_ACCRE</name>
<feature type="binding site" evidence="3">
    <location>
        <begin position="9"/>
        <end position="14"/>
    </location>
    <ligand>
        <name>ATP</name>
        <dbReference type="ChEBI" id="CHEBI:30616"/>
    </ligand>
</feature>
<dbReference type="HAMAP" id="MF_00524">
    <property type="entry name" value="Glucokinase"/>
    <property type="match status" value="1"/>
</dbReference>
<gene>
    <name evidence="3" type="primary">glk</name>
    <name evidence="5" type="ordered locus">CAP2UW1_0254</name>
</gene>
<proteinExistence type="inferred from homology"/>
<evidence type="ECO:0000256" key="3">
    <source>
        <dbReference type="HAMAP-Rule" id="MF_00524"/>
    </source>
</evidence>
<evidence type="ECO:0000313" key="5">
    <source>
        <dbReference type="EMBL" id="ACV33611.1"/>
    </source>
</evidence>
<keyword evidence="3" id="KW-0067">ATP-binding</keyword>
<dbReference type="InterPro" id="IPR043129">
    <property type="entry name" value="ATPase_NBD"/>
</dbReference>